<dbReference type="PANTHER" id="PTHR44688:SF16">
    <property type="entry name" value="DNA-BINDING TRANSCRIPTIONAL ACTIVATOR DEVR_DOSR"/>
    <property type="match status" value="1"/>
</dbReference>
<keyword evidence="6" id="KW-1185">Reference proteome</keyword>
<dbReference type="GO" id="GO:0045892">
    <property type="term" value="P:negative regulation of DNA-templated transcription"/>
    <property type="evidence" value="ECO:0007669"/>
    <property type="project" value="UniProtKB-ARBA"/>
</dbReference>
<dbReference type="Gene3D" id="1.10.10.10">
    <property type="entry name" value="Winged helix-like DNA-binding domain superfamily/Winged helix DNA-binding domain"/>
    <property type="match status" value="1"/>
</dbReference>
<evidence type="ECO:0000259" key="4">
    <source>
        <dbReference type="PROSITE" id="PS50043"/>
    </source>
</evidence>
<dbReference type="PRINTS" id="PR00038">
    <property type="entry name" value="HTHLUXR"/>
</dbReference>
<dbReference type="AlphaFoldDB" id="A0A660L3E6"/>
<evidence type="ECO:0000313" key="6">
    <source>
        <dbReference type="Proteomes" id="UP000267019"/>
    </source>
</evidence>
<accession>A0A660L3E6</accession>
<feature type="domain" description="HTH luxR-type" evidence="4">
    <location>
        <begin position="229"/>
        <end position="294"/>
    </location>
</feature>
<organism evidence="5 6">
    <name type="scientific">Brockia lithotrophica</name>
    <dbReference type="NCBI Taxonomy" id="933949"/>
    <lineage>
        <taxon>Bacteria</taxon>
        <taxon>Bacillati</taxon>
        <taxon>Bacillota</taxon>
        <taxon>Bacilli</taxon>
        <taxon>Bacillales</taxon>
        <taxon>Bacillales Family X. Incertae Sedis</taxon>
        <taxon>Brockia</taxon>
    </lineage>
</organism>
<keyword evidence="1" id="KW-0805">Transcription regulation</keyword>
<evidence type="ECO:0000256" key="3">
    <source>
        <dbReference type="ARBA" id="ARBA00023163"/>
    </source>
</evidence>
<reference evidence="5 6" key="1">
    <citation type="submission" date="2018-10" db="EMBL/GenBank/DDBJ databases">
        <title>Genomic Encyclopedia of Type Strains, Phase IV (KMG-IV): sequencing the most valuable type-strain genomes for metagenomic binning, comparative biology and taxonomic classification.</title>
        <authorList>
            <person name="Goeker M."/>
        </authorList>
    </citation>
    <scope>NUCLEOTIDE SEQUENCE [LARGE SCALE GENOMIC DNA]</scope>
    <source>
        <strain evidence="5 6">DSM 22653</strain>
    </source>
</reference>
<keyword evidence="2" id="KW-0238">DNA-binding</keyword>
<dbReference type="Proteomes" id="UP000267019">
    <property type="component" value="Unassembled WGS sequence"/>
</dbReference>
<protein>
    <submittedName>
        <fullName evidence="5">Regulatory LuxR family protein</fullName>
    </submittedName>
</protein>
<dbReference type="GO" id="GO:0003677">
    <property type="term" value="F:DNA binding"/>
    <property type="evidence" value="ECO:0007669"/>
    <property type="project" value="UniProtKB-KW"/>
</dbReference>
<proteinExistence type="predicted"/>
<dbReference type="InterPro" id="IPR036388">
    <property type="entry name" value="WH-like_DNA-bd_sf"/>
</dbReference>
<dbReference type="EMBL" id="RBIJ01000001">
    <property type="protein sequence ID" value="RKQ88541.1"/>
    <property type="molecule type" value="Genomic_DNA"/>
</dbReference>
<evidence type="ECO:0000313" key="5">
    <source>
        <dbReference type="EMBL" id="RKQ88541.1"/>
    </source>
</evidence>
<evidence type="ECO:0000256" key="1">
    <source>
        <dbReference type="ARBA" id="ARBA00023015"/>
    </source>
</evidence>
<dbReference type="PROSITE" id="PS50043">
    <property type="entry name" value="HTH_LUXR_2"/>
    <property type="match status" value="1"/>
</dbReference>
<sequence length="304" mass="33914">MESPPEKRIPDQEPAFLAADEEIAEVLGDLRRRNIRPHCGSRYDRSLNVPVLNSGRLFSFVACLRRRYRRYETLGMYLPDVGLIVTDSDLRVALVMHPAPRGSGGEQGGESALSSSLSAIPEFKPGDLLDEASYGLTAFVLAKRSGRIRAVAGAVHTCPQFKGMWTVAVPFGKEPLGYVGLFLSTDRDLHGYALWLIEVTEQIGRELWVRGGEAERRTLSESGEEGETAGFLENTLTEREREVLDLMLEGLSDEAIGQKLYISVWTVRTHRKNMYRKLGVSTLRELVGKMKGWVLAKKNASFEV</sequence>
<name>A0A660L3E6_9BACL</name>
<dbReference type="SMART" id="SM00421">
    <property type="entry name" value="HTH_LUXR"/>
    <property type="match status" value="1"/>
</dbReference>
<evidence type="ECO:0000256" key="2">
    <source>
        <dbReference type="ARBA" id="ARBA00023125"/>
    </source>
</evidence>
<gene>
    <name evidence="5" type="ORF">C7438_0174</name>
</gene>
<dbReference type="PANTHER" id="PTHR44688">
    <property type="entry name" value="DNA-BINDING TRANSCRIPTIONAL ACTIVATOR DEVR_DOSR"/>
    <property type="match status" value="1"/>
</dbReference>
<dbReference type="CDD" id="cd06170">
    <property type="entry name" value="LuxR_C_like"/>
    <property type="match status" value="1"/>
</dbReference>
<dbReference type="Gene3D" id="3.30.450.40">
    <property type="match status" value="1"/>
</dbReference>
<dbReference type="InterPro" id="IPR000792">
    <property type="entry name" value="Tscrpt_reg_LuxR_C"/>
</dbReference>
<keyword evidence="3" id="KW-0804">Transcription</keyword>
<dbReference type="InterPro" id="IPR016032">
    <property type="entry name" value="Sig_transdc_resp-reg_C-effctor"/>
</dbReference>
<dbReference type="InterPro" id="IPR029016">
    <property type="entry name" value="GAF-like_dom_sf"/>
</dbReference>
<comment type="caution">
    <text evidence="5">The sequence shown here is derived from an EMBL/GenBank/DDBJ whole genome shotgun (WGS) entry which is preliminary data.</text>
</comment>
<dbReference type="SUPFAM" id="SSF46894">
    <property type="entry name" value="C-terminal effector domain of the bipartite response regulators"/>
    <property type="match status" value="1"/>
</dbReference>
<dbReference type="Pfam" id="PF00196">
    <property type="entry name" value="GerE"/>
    <property type="match status" value="1"/>
</dbReference>